<dbReference type="AlphaFoldDB" id="A0A812WVP9"/>
<dbReference type="OrthoDB" id="10541911at2759"/>
<reference evidence="2" key="1">
    <citation type="submission" date="2021-02" db="EMBL/GenBank/DDBJ databases">
        <authorList>
            <person name="Dougan E. K."/>
            <person name="Rhodes N."/>
            <person name="Thang M."/>
            <person name="Chan C."/>
        </authorList>
    </citation>
    <scope>NUCLEOTIDE SEQUENCE</scope>
</reference>
<protein>
    <submittedName>
        <fullName evidence="2">PpsA protein</fullName>
    </submittedName>
</protein>
<evidence type="ECO:0000256" key="1">
    <source>
        <dbReference type="SAM" id="Phobius"/>
    </source>
</evidence>
<comment type="caution">
    <text evidence="2">The sequence shown here is derived from an EMBL/GenBank/DDBJ whole genome shotgun (WGS) entry which is preliminary data.</text>
</comment>
<feature type="transmembrane region" description="Helical" evidence="1">
    <location>
        <begin position="6"/>
        <end position="29"/>
    </location>
</feature>
<keyword evidence="1" id="KW-0812">Transmembrane</keyword>
<keyword evidence="1" id="KW-0472">Membrane</keyword>
<name>A0A812WVP9_SYMPI</name>
<evidence type="ECO:0000313" key="2">
    <source>
        <dbReference type="EMBL" id="CAE7705826.1"/>
    </source>
</evidence>
<organism evidence="2 3">
    <name type="scientific">Symbiodinium pilosum</name>
    <name type="common">Dinoflagellate</name>
    <dbReference type="NCBI Taxonomy" id="2952"/>
    <lineage>
        <taxon>Eukaryota</taxon>
        <taxon>Sar</taxon>
        <taxon>Alveolata</taxon>
        <taxon>Dinophyceae</taxon>
        <taxon>Suessiales</taxon>
        <taxon>Symbiodiniaceae</taxon>
        <taxon>Symbiodinium</taxon>
    </lineage>
</organism>
<accession>A0A812WVP9</accession>
<gene>
    <name evidence="2" type="primary">ppsA</name>
    <name evidence="2" type="ORF">SPIL2461_LOCUS19922</name>
</gene>
<dbReference type="Proteomes" id="UP000649617">
    <property type="component" value="Unassembled WGS sequence"/>
</dbReference>
<keyword evidence="1" id="KW-1133">Transmembrane helix</keyword>
<keyword evidence="3" id="KW-1185">Reference proteome</keyword>
<sequence length="106" mass="11616">MFRKAGLLRVGLCFPLSAPVHYLVALLGLTKRGSRCVAMPLNIHAQFLSDEELSDAFELVEVAIFPEMASTTLIDVQSRDAVHPSSLKRASCRLVLCSCHRTCEGV</sequence>
<evidence type="ECO:0000313" key="3">
    <source>
        <dbReference type="Proteomes" id="UP000649617"/>
    </source>
</evidence>
<dbReference type="EMBL" id="CAJNIZ010044957">
    <property type="protein sequence ID" value="CAE7705826.1"/>
    <property type="molecule type" value="Genomic_DNA"/>
</dbReference>
<proteinExistence type="predicted"/>